<dbReference type="STRING" id="1763537.ULVI_03250"/>
<sequence>MEELLNQFNANSEATFSLINYLLNIAICSVLLFILSFVYIRYGKSISNRSQLSKVLIVVGLTTFIIISIVKSSLALSLGLVGALSIVRFRTAIKEPEELGYFFIAIAMGLGMGAGQLYPTIVGFFVVCIIVIVLNKRNVRSAITQNLLIAVPTTNEQKTKIADQITDVIMKQSNQVDLKRLKFNEDTVHLNFLVNVSSIKKLNTINEDLMAIDNTMDITFIDTQL</sequence>
<keyword evidence="1" id="KW-0472">Membrane</keyword>
<dbReference type="RefSeq" id="WP_068589732.1">
    <property type="nucleotide sequence ID" value="NZ_LRXL01000026.1"/>
</dbReference>
<feature type="transmembrane region" description="Helical" evidence="1">
    <location>
        <begin position="101"/>
        <end position="134"/>
    </location>
</feature>
<keyword evidence="1" id="KW-0812">Transmembrane</keyword>
<dbReference type="Proteomes" id="UP000077013">
    <property type="component" value="Unassembled WGS sequence"/>
</dbReference>
<evidence type="ECO:0000313" key="2">
    <source>
        <dbReference type="EMBL" id="OAB79775.1"/>
    </source>
</evidence>
<reference evidence="2 3" key="1">
    <citation type="submission" date="2016-02" db="EMBL/GenBank/DDBJ databases">
        <title>Ulvibacter sp. LPB0005, isolated from Thais luteostoma.</title>
        <authorList>
            <person name="Shin S.-K."/>
            <person name="Yi H."/>
        </authorList>
    </citation>
    <scope>NUCLEOTIDE SEQUENCE [LARGE SCALE GENOMIC DNA]</scope>
    <source>
        <strain evidence="2 3">LPB0005</strain>
    </source>
</reference>
<dbReference type="InterPro" id="IPR032531">
    <property type="entry name" value="DUF4956"/>
</dbReference>
<gene>
    <name evidence="2" type="ORF">ULVI_03250</name>
</gene>
<proteinExistence type="predicted"/>
<feature type="transmembrane region" description="Helical" evidence="1">
    <location>
        <begin position="55"/>
        <end position="81"/>
    </location>
</feature>
<dbReference type="EMBL" id="LRXL01000026">
    <property type="protein sequence ID" value="OAB79775.1"/>
    <property type="molecule type" value="Genomic_DNA"/>
</dbReference>
<protein>
    <submittedName>
        <fullName evidence="2">Uncharacterized protein</fullName>
    </submittedName>
</protein>
<comment type="caution">
    <text evidence="2">The sequence shown here is derived from an EMBL/GenBank/DDBJ whole genome shotgun (WGS) entry which is preliminary data.</text>
</comment>
<dbReference type="Pfam" id="PF16316">
    <property type="entry name" value="DUF4956"/>
    <property type="match status" value="1"/>
</dbReference>
<feature type="transmembrane region" description="Helical" evidence="1">
    <location>
        <begin position="21"/>
        <end position="43"/>
    </location>
</feature>
<organism evidence="2 3">
    <name type="scientific">Cochleicola gelatinilyticus</name>
    <dbReference type="NCBI Taxonomy" id="1763537"/>
    <lineage>
        <taxon>Bacteria</taxon>
        <taxon>Pseudomonadati</taxon>
        <taxon>Bacteroidota</taxon>
        <taxon>Flavobacteriia</taxon>
        <taxon>Flavobacteriales</taxon>
        <taxon>Flavobacteriaceae</taxon>
        <taxon>Cochleicola</taxon>
    </lineage>
</organism>
<keyword evidence="3" id="KW-1185">Reference proteome</keyword>
<keyword evidence="1" id="KW-1133">Transmembrane helix</keyword>
<dbReference type="OrthoDB" id="5464825at2"/>
<evidence type="ECO:0000256" key="1">
    <source>
        <dbReference type="SAM" id="Phobius"/>
    </source>
</evidence>
<accession>A0A167IL41</accession>
<name>A0A167IL41_9FLAO</name>
<evidence type="ECO:0000313" key="3">
    <source>
        <dbReference type="Proteomes" id="UP000077013"/>
    </source>
</evidence>
<dbReference type="AlphaFoldDB" id="A0A167IL41"/>